<keyword evidence="2" id="KW-1185">Reference proteome</keyword>
<organism evidence="1 2">
    <name type="scientific">Trifolium pratense</name>
    <name type="common">Red clover</name>
    <dbReference type="NCBI Taxonomy" id="57577"/>
    <lineage>
        <taxon>Eukaryota</taxon>
        <taxon>Viridiplantae</taxon>
        <taxon>Streptophyta</taxon>
        <taxon>Embryophyta</taxon>
        <taxon>Tracheophyta</taxon>
        <taxon>Spermatophyta</taxon>
        <taxon>Magnoliopsida</taxon>
        <taxon>eudicotyledons</taxon>
        <taxon>Gunneridae</taxon>
        <taxon>Pentapetalae</taxon>
        <taxon>rosids</taxon>
        <taxon>fabids</taxon>
        <taxon>Fabales</taxon>
        <taxon>Fabaceae</taxon>
        <taxon>Papilionoideae</taxon>
        <taxon>50 kb inversion clade</taxon>
        <taxon>NPAAA clade</taxon>
        <taxon>Hologalegina</taxon>
        <taxon>IRL clade</taxon>
        <taxon>Trifolieae</taxon>
        <taxon>Trifolium</taxon>
    </lineage>
</organism>
<comment type="caution">
    <text evidence="1">The sequence shown here is derived from an EMBL/GenBank/DDBJ whole genome shotgun (WGS) entry which is preliminary data.</text>
</comment>
<protein>
    <submittedName>
        <fullName evidence="1">Uncharacterized protein</fullName>
    </submittedName>
</protein>
<evidence type="ECO:0000313" key="2">
    <source>
        <dbReference type="Proteomes" id="UP001177021"/>
    </source>
</evidence>
<accession>A0ACB0KWG7</accession>
<evidence type="ECO:0000313" key="1">
    <source>
        <dbReference type="EMBL" id="CAJ2661507.1"/>
    </source>
</evidence>
<name>A0ACB0KWG7_TRIPR</name>
<gene>
    <name evidence="1" type="ORF">MILVUS5_LOCUS27200</name>
</gene>
<dbReference type="Proteomes" id="UP001177021">
    <property type="component" value="Unassembled WGS sequence"/>
</dbReference>
<sequence length="501" mass="57308">MLQTSLQLFDNMSLCHIDAWSAIINRCLNNEQVVAFDLFKDMHRMPTIPGDFEDKHMLCATRLLEMLNLYASNHENCAESDPIKNFIIEGIKVLKEVKWIGLPNFMPQAAFLSLLQRKLQVSSQRSCEKLIAKQKNSIQHAMEAVECGKAKVTRPLLDGLCTKVPKVLAPEPQLADTCSYCSDIFYGGSSSVFANIHCYFDDSAGVRIFDFVSKAGGNEFASLLSFMKLYTYPIDNSYGLDMISHAIRNFAFECSGMTIDDAFRRLSLLVTMHFAAEIEVFVIVHVIGINHFVHRRMRKSIGNVWSFIVKETFIKFAKKEWILFANSIILTLKLSKLLAMFRTYGTYRAIIVITQIYNMIKEVSITLDDWFKAYDEDIIILPYLFMKNKHSHCYSLKDIVFANMLGESWLKVLILYNEAFVERSTLVLQHIVTIREVVMPFSVEIILINKCFTQVSQQGAQLCFVFKAKLNQTLEAATCNFHMAIELPTCPHLELLECSFL</sequence>
<dbReference type="EMBL" id="CASHSV030000311">
    <property type="protein sequence ID" value="CAJ2661507.1"/>
    <property type="molecule type" value="Genomic_DNA"/>
</dbReference>
<proteinExistence type="predicted"/>
<reference evidence="1" key="1">
    <citation type="submission" date="2023-10" db="EMBL/GenBank/DDBJ databases">
        <authorList>
            <person name="Rodriguez Cubillos JULIANA M."/>
            <person name="De Vega J."/>
        </authorList>
    </citation>
    <scope>NUCLEOTIDE SEQUENCE</scope>
</reference>